<dbReference type="Gene3D" id="3.40.30.10">
    <property type="entry name" value="Glutaredoxin"/>
    <property type="match status" value="3"/>
</dbReference>
<comment type="caution">
    <text evidence="3">The sequence shown here is derived from an EMBL/GenBank/DDBJ whole genome shotgun (WGS) entry which is preliminary data.</text>
</comment>
<dbReference type="InterPro" id="IPR052842">
    <property type="entry name" value="ER_Co-chaperone"/>
</dbReference>
<dbReference type="PROSITE" id="PS00636">
    <property type="entry name" value="DNAJ_1"/>
    <property type="match status" value="1"/>
</dbReference>
<dbReference type="SMART" id="SM00271">
    <property type="entry name" value="DnaJ"/>
    <property type="match status" value="1"/>
</dbReference>
<keyword evidence="4" id="KW-1185">Reference proteome</keyword>
<dbReference type="OMA" id="FFISYND"/>
<dbReference type="PRINTS" id="PR00625">
    <property type="entry name" value="JDOMAIN"/>
</dbReference>
<evidence type="ECO:0000313" key="4">
    <source>
        <dbReference type="Proteomes" id="UP000054937"/>
    </source>
</evidence>
<dbReference type="InterPro" id="IPR036249">
    <property type="entry name" value="Thioredoxin-like_sf"/>
</dbReference>
<dbReference type="PANTHER" id="PTHR45184:SF2">
    <property type="entry name" value="CHROMOSOME UNDETERMINED SCAFFOLD_102, WHOLE GENOME SHOTGUN SEQUENCE"/>
    <property type="match status" value="1"/>
</dbReference>
<dbReference type="Proteomes" id="UP000054937">
    <property type="component" value="Unassembled WGS sequence"/>
</dbReference>
<reference evidence="3 4" key="1">
    <citation type="journal article" date="2015" name="Sci. Rep.">
        <title>Genome of the facultative scuticociliatosis pathogen Pseudocohnilembus persalinus provides insight into its virulence through horizontal gene transfer.</title>
        <authorList>
            <person name="Xiong J."/>
            <person name="Wang G."/>
            <person name="Cheng J."/>
            <person name="Tian M."/>
            <person name="Pan X."/>
            <person name="Warren A."/>
            <person name="Jiang C."/>
            <person name="Yuan D."/>
            <person name="Miao W."/>
        </authorList>
    </citation>
    <scope>NUCLEOTIDE SEQUENCE [LARGE SCALE GENOMIC DNA]</scope>
    <source>
        <strain evidence="3">36N120E</strain>
    </source>
</reference>
<dbReference type="PROSITE" id="PS50076">
    <property type="entry name" value="DNAJ_2"/>
    <property type="match status" value="1"/>
</dbReference>
<dbReference type="PANTHER" id="PTHR45184">
    <property type="entry name" value="DNAJ PROTEIN ERDJ3A"/>
    <property type="match status" value="1"/>
</dbReference>
<evidence type="ECO:0000259" key="2">
    <source>
        <dbReference type="PROSITE" id="PS50076"/>
    </source>
</evidence>
<protein>
    <submittedName>
        <fullName evidence="3">Thioredoxin-like fold</fullName>
    </submittedName>
</protein>
<dbReference type="CDD" id="cd06257">
    <property type="entry name" value="DnaJ"/>
    <property type="match status" value="1"/>
</dbReference>
<proteinExistence type="predicted"/>
<dbReference type="SUPFAM" id="SSF46565">
    <property type="entry name" value="Chaperone J-domain"/>
    <property type="match status" value="1"/>
</dbReference>
<feature type="signal peptide" evidence="1">
    <location>
        <begin position="1"/>
        <end position="22"/>
    </location>
</feature>
<sequence>MNKTKLIFIFILLILFITTTEAFQRRQRHQYNQQQQRQQQKPQNQGLDYYKLFGVKKNASEKEIRKAFKKLSIKYHPDKNQENAEEAQSKFAEIANAYEVLMDPEQRKIYDQFGEQGIKEGRGRQQQQNMNHQDMFSQFFRQGGGGGGFNFNMGGGQQQQKQNLFEKSDVFELNMEKIRYFYRRNEVWLIFFYKSTNIHERKTQECIDIIKELATKFYGIFKVAAIDCEEEDALCEEEFQAYHYPIFMAYESNSLQPGHNFNKDVSYKTLAGFAISKMENFVRYLNIDNYNDFITQDPQQEKAIIFTRSKSAPPLIKAFSKELRGKMSFGIVRSEDFELMKKFNFQEKDLPVLLVLTDAQNFQGEKYEGEFDKDRVMTFLRPYAYSSLKKQSQPKEPKLFRLTQKLSKQGGVCGKTDKTYCFLTIYDKNHTQEKEIIDILESLADKYIDEQISFYYIEKNNIEFPNLFEDGDCDDFPSAFIIKGKRNKYRKFRQNSFHISFLETFVDDTLSGGGNYIELYDTIKGNIFDTYEDAKINTDL</sequence>
<dbReference type="InterPro" id="IPR036869">
    <property type="entry name" value="J_dom_sf"/>
</dbReference>
<accession>A0A0V0QQD6</accession>
<organism evidence="3 4">
    <name type="scientific">Pseudocohnilembus persalinus</name>
    <name type="common">Ciliate</name>
    <dbReference type="NCBI Taxonomy" id="266149"/>
    <lineage>
        <taxon>Eukaryota</taxon>
        <taxon>Sar</taxon>
        <taxon>Alveolata</taxon>
        <taxon>Ciliophora</taxon>
        <taxon>Intramacronucleata</taxon>
        <taxon>Oligohymenophorea</taxon>
        <taxon>Scuticociliatia</taxon>
        <taxon>Philasterida</taxon>
        <taxon>Pseudocohnilembidae</taxon>
        <taxon>Pseudocohnilembus</taxon>
    </lineage>
</organism>
<keyword evidence="1" id="KW-0732">Signal</keyword>
<dbReference type="InterPro" id="IPR057305">
    <property type="entry name" value="Thioredox_PDIA6_C"/>
</dbReference>
<gene>
    <name evidence="3" type="ORF">PPERSA_00724</name>
</gene>
<dbReference type="InterPro" id="IPR018253">
    <property type="entry name" value="DnaJ_domain_CS"/>
</dbReference>
<dbReference type="SUPFAM" id="SSF52833">
    <property type="entry name" value="Thioredoxin-like"/>
    <property type="match status" value="2"/>
</dbReference>
<dbReference type="InterPro" id="IPR001623">
    <property type="entry name" value="DnaJ_domain"/>
</dbReference>
<dbReference type="OrthoDB" id="445556at2759"/>
<feature type="domain" description="J" evidence="2">
    <location>
        <begin position="48"/>
        <end position="114"/>
    </location>
</feature>
<dbReference type="Gene3D" id="1.10.287.110">
    <property type="entry name" value="DnaJ domain"/>
    <property type="match status" value="1"/>
</dbReference>
<feature type="chain" id="PRO_5006867543" evidence="1">
    <location>
        <begin position="23"/>
        <end position="540"/>
    </location>
</feature>
<evidence type="ECO:0000256" key="1">
    <source>
        <dbReference type="SAM" id="SignalP"/>
    </source>
</evidence>
<dbReference type="EMBL" id="LDAU01000117">
    <property type="protein sequence ID" value="KRX04412.1"/>
    <property type="molecule type" value="Genomic_DNA"/>
</dbReference>
<dbReference type="InParanoid" id="A0A0V0QQD6"/>
<dbReference type="Pfam" id="PF24541">
    <property type="entry name" value="Thioredox_PDIA6_C"/>
    <property type="match status" value="1"/>
</dbReference>
<name>A0A0V0QQD6_PSEPJ</name>
<dbReference type="Pfam" id="PF00226">
    <property type="entry name" value="DnaJ"/>
    <property type="match status" value="1"/>
</dbReference>
<evidence type="ECO:0000313" key="3">
    <source>
        <dbReference type="EMBL" id="KRX04412.1"/>
    </source>
</evidence>
<dbReference type="AlphaFoldDB" id="A0A0V0QQD6"/>